<dbReference type="InterPro" id="IPR051010">
    <property type="entry name" value="BCAA_transport"/>
</dbReference>
<sequence>MLQGVVERTIAADTPAESLPKQVPPELWGYAKAFLLIRRPALRFVWRDETQWIDVQLTLAHALGDRTPGTARVFVRLRPSEMPRGLTVRELDVLTLVALGRTNGGIAERLGTSARTVSTQLERLLEKLAQSSRGGLAALAVDLGLLRLPLPGGPPESGGLGVAELELAYRRRLGTGYRPIRDDISSRVPIRIGIVSPGSSVSDGAQVLGGALLAIDELNQHGGAGGRSIEAVPVEVDIFDWASVSAGLDELFEADVDAIVTSYVSAEQPEALDRIAAYGKPFLHTATFEADVRRAEREPWKYGTIFQTCASEHHYAPGMLRLLDELERAGSWTPPNRRIVSLELPSQSMRLATPALRALAAEGGWEVAEPILTPPGETDWEAIVTDLARTRPAAVLFASYLDQELAAFLRAFLHRPVPALIHGIYAPSNPAFIDALGRAADGVVWSTTTGTYDDEFGSRFRRQYRAKYREDPGWSIGGALYDQVRMLASAWSSVDPGDVSEVVAHLRRWPYRGVNGVYYFGDTGQSPQLYPDTTADAALSQAHQIYQIQDGEHVLISPEPFGSAAAFRAPHWLG</sequence>
<keyword evidence="5" id="KW-1185">Reference proteome</keyword>
<dbReference type="InterPro" id="IPR028082">
    <property type="entry name" value="Peripla_BP_I"/>
</dbReference>
<dbReference type="CDD" id="cd06170">
    <property type="entry name" value="LuxR_C_like"/>
    <property type="match status" value="1"/>
</dbReference>
<evidence type="ECO:0000256" key="2">
    <source>
        <dbReference type="ARBA" id="ARBA00022729"/>
    </source>
</evidence>
<protein>
    <submittedName>
        <fullName evidence="4">ABC transporter substrate-binding protein</fullName>
    </submittedName>
</protein>
<dbReference type="PRINTS" id="PR00038">
    <property type="entry name" value="HTHLUXR"/>
</dbReference>
<dbReference type="Gene3D" id="1.10.10.10">
    <property type="entry name" value="Winged helix-like DNA-binding domain superfamily/Winged helix DNA-binding domain"/>
    <property type="match status" value="1"/>
</dbReference>
<proteinExistence type="inferred from homology"/>
<gene>
    <name evidence="4" type="ORF">MUN78_01310</name>
</gene>
<dbReference type="RefSeq" id="WP_244728268.1">
    <property type="nucleotide sequence ID" value="NZ_CP095045.1"/>
</dbReference>
<dbReference type="PANTHER" id="PTHR30483">
    <property type="entry name" value="LEUCINE-SPECIFIC-BINDING PROTEIN"/>
    <property type="match status" value="1"/>
</dbReference>
<evidence type="ECO:0000313" key="5">
    <source>
        <dbReference type="Proteomes" id="UP000831786"/>
    </source>
</evidence>
<dbReference type="SUPFAM" id="SSF53822">
    <property type="entry name" value="Periplasmic binding protein-like I"/>
    <property type="match status" value="1"/>
</dbReference>
<dbReference type="EMBL" id="CP095045">
    <property type="protein sequence ID" value="UOQ57513.1"/>
    <property type="molecule type" value="Genomic_DNA"/>
</dbReference>
<dbReference type="SMART" id="SM00421">
    <property type="entry name" value="HTH_LUXR"/>
    <property type="match status" value="1"/>
</dbReference>
<dbReference type="InterPro" id="IPR028081">
    <property type="entry name" value="Leu-bd"/>
</dbReference>
<dbReference type="SUPFAM" id="SSF46894">
    <property type="entry name" value="C-terminal effector domain of the bipartite response regulators"/>
    <property type="match status" value="1"/>
</dbReference>
<dbReference type="PROSITE" id="PS50043">
    <property type="entry name" value="HTH_LUXR_2"/>
    <property type="match status" value="1"/>
</dbReference>
<dbReference type="CDD" id="cd06268">
    <property type="entry name" value="PBP1_ABC_transporter_LIVBP-like"/>
    <property type="match status" value="1"/>
</dbReference>
<feature type="domain" description="HTH luxR-type" evidence="3">
    <location>
        <begin position="79"/>
        <end position="144"/>
    </location>
</feature>
<evidence type="ECO:0000259" key="3">
    <source>
        <dbReference type="PROSITE" id="PS50043"/>
    </source>
</evidence>
<evidence type="ECO:0000256" key="1">
    <source>
        <dbReference type="ARBA" id="ARBA00010062"/>
    </source>
</evidence>
<dbReference type="Gene3D" id="3.40.50.2300">
    <property type="match status" value="2"/>
</dbReference>
<dbReference type="Pfam" id="PF13458">
    <property type="entry name" value="Peripla_BP_6"/>
    <property type="match status" value="1"/>
</dbReference>
<organism evidence="4 5">
    <name type="scientific">Leucobacter allii</name>
    <dbReference type="NCBI Taxonomy" id="2932247"/>
    <lineage>
        <taxon>Bacteria</taxon>
        <taxon>Bacillati</taxon>
        <taxon>Actinomycetota</taxon>
        <taxon>Actinomycetes</taxon>
        <taxon>Micrococcales</taxon>
        <taxon>Microbacteriaceae</taxon>
        <taxon>Leucobacter</taxon>
    </lineage>
</organism>
<dbReference type="InterPro" id="IPR000792">
    <property type="entry name" value="Tscrpt_reg_LuxR_C"/>
</dbReference>
<dbReference type="InterPro" id="IPR016032">
    <property type="entry name" value="Sig_transdc_resp-reg_C-effctor"/>
</dbReference>
<reference evidence="4 5" key="1">
    <citation type="submission" date="2022-04" db="EMBL/GenBank/DDBJ databases">
        <title>Leucobacter sp. isolated from rhizosphere of garlic.</title>
        <authorList>
            <person name="Won M."/>
            <person name="Lee C.-M."/>
            <person name="Woen H.-Y."/>
            <person name="Kwon S.-W."/>
        </authorList>
    </citation>
    <scope>NUCLEOTIDE SEQUENCE [LARGE SCALE GENOMIC DNA]</scope>
    <source>
        <strain evidence="4 5">H21R-40</strain>
    </source>
</reference>
<dbReference type="InterPro" id="IPR036388">
    <property type="entry name" value="WH-like_DNA-bd_sf"/>
</dbReference>
<evidence type="ECO:0000313" key="4">
    <source>
        <dbReference type="EMBL" id="UOQ57513.1"/>
    </source>
</evidence>
<dbReference type="Proteomes" id="UP000831786">
    <property type="component" value="Chromosome"/>
</dbReference>
<keyword evidence="2" id="KW-0732">Signal</keyword>
<comment type="similarity">
    <text evidence="1">Belongs to the leucine-binding protein family.</text>
</comment>
<dbReference type="Pfam" id="PF00196">
    <property type="entry name" value="GerE"/>
    <property type="match status" value="1"/>
</dbReference>
<name>A0ABY4FML1_9MICO</name>
<accession>A0ABY4FML1</accession>
<dbReference type="PANTHER" id="PTHR30483:SF6">
    <property type="entry name" value="PERIPLASMIC BINDING PROTEIN OF ABC TRANSPORTER FOR NATURAL AMINO ACIDS"/>
    <property type="match status" value="1"/>
</dbReference>